<dbReference type="InterPro" id="IPR037196">
    <property type="entry name" value="HSP90_C"/>
</dbReference>
<dbReference type="InterPro" id="IPR020575">
    <property type="entry name" value="Hsp90_N"/>
</dbReference>
<evidence type="ECO:0000256" key="7">
    <source>
        <dbReference type="PIRSR" id="PIRSR002583-1"/>
    </source>
</evidence>
<dbReference type="GO" id="GO:0051082">
    <property type="term" value="F:unfolded protein binding"/>
    <property type="evidence" value="ECO:0007669"/>
    <property type="project" value="InterPro"/>
</dbReference>
<feature type="binding site" evidence="7">
    <location>
        <begin position="147"/>
        <end position="152"/>
    </location>
    <ligand>
        <name>ATP</name>
        <dbReference type="ChEBI" id="CHEBI:30616"/>
    </ligand>
</feature>
<organism evidence="11">
    <name type="scientific">Entamoeba dispar (strain ATCC PRA-260 / SAW760)</name>
    <dbReference type="NCBI Taxonomy" id="370354"/>
    <lineage>
        <taxon>Eukaryota</taxon>
        <taxon>Amoebozoa</taxon>
        <taxon>Evosea</taxon>
        <taxon>Archamoebae</taxon>
        <taxon>Mastigamoebida</taxon>
        <taxon>Entamoebidae</taxon>
        <taxon>Entamoeba</taxon>
    </lineage>
</organism>
<evidence type="ECO:0000256" key="6">
    <source>
        <dbReference type="ARBA" id="ARBA00023186"/>
    </source>
</evidence>
<dbReference type="GeneID" id="5880298"/>
<dbReference type="FunFam" id="3.30.230.80:FF:000001">
    <property type="entry name" value="Heat shock protein 90 alpha"/>
    <property type="match status" value="1"/>
</dbReference>
<feature type="compositionally biased region" description="Acidic residues" evidence="8">
    <location>
        <begin position="241"/>
        <end position="250"/>
    </location>
</feature>
<evidence type="ECO:0000256" key="4">
    <source>
        <dbReference type="ARBA" id="ARBA00022741"/>
    </source>
</evidence>
<feature type="region of interest" description="Disordered" evidence="8">
    <location>
        <begin position="241"/>
        <end position="292"/>
    </location>
</feature>
<dbReference type="FunFam" id="3.30.565.10:FF:000184">
    <property type="entry name" value="Heat shock protein 90, putative"/>
    <property type="match status" value="1"/>
</dbReference>
<keyword evidence="11" id="KW-1185">Reference proteome</keyword>
<keyword evidence="5 7" id="KW-0067">ATP-binding</keyword>
<feature type="binding site" evidence="7">
    <location>
        <position position="60"/>
    </location>
    <ligand>
        <name>ATP</name>
        <dbReference type="ChEBI" id="CHEBI:30616"/>
    </ligand>
</feature>
<dbReference type="SMART" id="SM00387">
    <property type="entry name" value="HATPase_c"/>
    <property type="match status" value="1"/>
</dbReference>
<dbReference type="GO" id="GO:0005737">
    <property type="term" value="C:cytoplasm"/>
    <property type="evidence" value="ECO:0007669"/>
    <property type="project" value="UniProtKB-SubCell"/>
</dbReference>
<dbReference type="PRINTS" id="PR00775">
    <property type="entry name" value="HEATSHOCK90"/>
</dbReference>
<sequence>MMEKQVTTRDDVVYYNYIVDKRRSLEKEMTETYQFQAEINQLLSLIINAFYSNKDIFLRELISNCSDALDKIRYQSLQDKSVLEAEPELIIRITADKDNKQLIIEDTGIGMTKADLINCLGTIARSGTKTFMSKIIEGTADVSMIGQFGVGFYSSYLVAEKVTVITKHNDDEQYIWESSAGGEYTITLDESGERLKRGTKIILKLKEDMQEYLETKKIQEIIKKHSEFIQYPIMLYVTKETEEEVTDDEAEEKKEEETKEEEKKEEEKKEEEKKEEEEVKIEDDKKEEKKEKKTKKVKKVTHEWEQVNKQKPIWTRNPSEITKEEYASFYKTISNDWEDHLAVKHFSVEGQIEFTALLFVPQRAPFDMFETKKKPNNIKLYVRRVFIMDDCRELIPEWLGFIKGVVDSEDLPLNVSREMLQQNKILKVIRKNLVKKCLELFVEISENKEDFKKFYEAFGKNLKLGIHEDSTNRDKIAELLRFYSSKSGEDMTSFKDYIARMKENQKEIYFITGESKKAVETSPFVEGFVKKGIEVLYMTDPIDEYAMQQLKEFDGKKLVCITKDGIKVEETEEEKKEQEAKEKDNEELSKVVKEILGDKIEKVVISNRLVNSPCALVTGEYGWSANMERIMKAQALRDNSMSTYMVSKKTLEINPDHPIVQELRKRVHTDNSDKTVKDLVVLLFETALLSSGFSLDEPAAFAGRIYRMVKLGLSLDDKEEEPATEPVPAVEETPIEDSKMEEVD</sequence>
<dbReference type="Gene3D" id="3.30.230.80">
    <property type="match status" value="1"/>
</dbReference>
<dbReference type="NCBIfam" id="NF003555">
    <property type="entry name" value="PRK05218.1"/>
    <property type="match status" value="1"/>
</dbReference>
<feature type="domain" description="Histidine kinase/HSP90-like ATPase" evidence="9">
    <location>
        <begin position="53"/>
        <end position="209"/>
    </location>
</feature>
<feature type="binding site" evidence="7">
    <location>
        <begin position="126"/>
        <end position="127"/>
    </location>
    <ligand>
        <name>ATP</name>
        <dbReference type="ChEBI" id="CHEBI:30616"/>
    </ligand>
</feature>
<dbReference type="SUPFAM" id="SSF55874">
    <property type="entry name" value="ATPase domain of HSP90 chaperone/DNA topoisomerase II/histidine kinase"/>
    <property type="match status" value="1"/>
</dbReference>
<dbReference type="PIRSF" id="PIRSF002583">
    <property type="entry name" value="Hsp90"/>
    <property type="match status" value="1"/>
</dbReference>
<feature type="compositionally biased region" description="Basic and acidic residues" evidence="8">
    <location>
        <begin position="282"/>
        <end position="291"/>
    </location>
</feature>
<dbReference type="GO" id="GO:0140662">
    <property type="term" value="F:ATP-dependent protein folding chaperone"/>
    <property type="evidence" value="ECO:0007669"/>
    <property type="project" value="InterPro"/>
</dbReference>
<dbReference type="KEGG" id="edi:EDI_324350"/>
<dbReference type="RefSeq" id="XP_001735351.1">
    <property type="nucleotide sequence ID" value="XM_001735299.1"/>
</dbReference>
<gene>
    <name evidence="10" type="ORF">EDI_324350</name>
</gene>
<feature type="binding site" evidence="7">
    <location>
        <position position="64"/>
    </location>
    <ligand>
        <name>ATP</name>
        <dbReference type="ChEBI" id="CHEBI:30616"/>
    </ligand>
</feature>
<dbReference type="InterPro" id="IPR019805">
    <property type="entry name" value="Heat_shock_protein_90_CS"/>
</dbReference>
<dbReference type="Proteomes" id="UP000008076">
    <property type="component" value="Unassembled WGS sequence"/>
</dbReference>
<evidence type="ECO:0000256" key="3">
    <source>
        <dbReference type="ARBA" id="ARBA00022490"/>
    </source>
</evidence>
<dbReference type="GO" id="GO:0005524">
    <property type="term" value="F:ATP binding"/>
    <property type="evidence" value="ECO:0007669"/>
    <property type="project" value="UniProtKB-KW"/>
</dbReference>
<proteinExistence type="inferred from homology"/>
<dbReference type="Gene3D" id="3.40.50.11260">
    <property type="match status" value="1"/>
</dbReference>
<dbReference type="PANTHER" id="PTHR11528">
    <property type="entry name" value="HEAT SHOCK PROTEIN 90 FAMILY MEMBER"/>
    <property type="match status" value="1"/>
</dbReference>
<dbReference type="AlphaFoldDB" id="B0EAJ1"/>
<dbReference type="SUPFAM" id="SSF110942">
    <property type="entry name" value="HSP90 C-terminal domain"/>
    <property type="match status" value="1"/>
</dbReference>
<reference evidence="11" key="1">
    <citation type="submission" date="2007-12" db="EMBL/GenBank/DDBJ databases">
        <title>Annotation of Entamoeba dispar SAW760.</title>
        <authorList>
            <person name="Lorenzi H."/>
            <person name="Inman J."/>
            <person name="Schobel S."/>
            <person name="Amedeo P."/>
            <person name="Caler E."/>
        </authorList>
    </citation>
    <scope>NUCLEOTIDE SEQUENCE [LARGE SCALE GENOMIC DNA]</scope>
    <source>
        <strain evidence="11">ATCC PRA-260 / SAW760</strain>
    </source>
</reference>
<comment type="subcellular location">
    <subcellularLocation>
        <location evidence="1">Cytoplasm</location>
    </subcellularLocation>
</comment>
<feature type="compositionally biased region" description="Basic and acidic residues" evidence="8">
    <location>
        <begin position="251"/>
        <end position="272"/>
    </location>
</feature>
<evidence type="ECO:0000256" key="8">
    <source>
        <dbReference type="SAM" id="MobiDB-lite"/>
    </source>
</evidence>
<evidence type="ECO:0000313" key="10">
    <source>
        <dbReference type="EMBL" id="EDR28463.1"/>
    </source>
</evidence>
<dbReference type="HAMAP" id="MF_00505">
    <property type="entry name" value="HSP90"/>
    <property type="match status" value="1"/>
</dbReference>
<dbReference type="EMBL" id="DS548459">
    <property type="protein sequence ID" value="EDR28463.1"/>
    <property type="molecule type" value="Genomic_DNA"/>
</dbReference>
<evidence type="ECO:0000256" key="5">
    <source>
        <dbReference type="ARBA" id="ARBA00022840"/>
    </source>
</evidence>
<dbReference type="Pfam" id="PF13589">
    <property type="entry name" value="HATPase_c_3"/>
    <property type="match status" value="1"/>
</dbReference>
<feature type="binding site" evidence="7">
    <location>
        <position position="106"/>
    </location>
    <ligand>
        <name>ATP</name>
        <dbReference type="ChEBI" id="CHEBI:30616"/>
    </ligand>
</feature>
<dbReference type="SUPFAM" id="SSF54211">
    <property type="entry name" value="Ribosomal protein S5 domain 2-like"/>
    <property type="match status" value="1"/>
</dbReference>
<evidence type="ECO:0000259" key="9">
    <source>
        <dbReference type="SMART" id="SM00387"/>
    </source>
</evidence>
<keyword evidence="4 7" id="KW-0547">Nucleotide-binding</keyword>
<protein>
    <submittedName>
        <fullName evidence="10">Heat shock protein 81-1, putative</fullName>
    </submittedName>
</protein>
<feature type="region of interest" description="Disordered" evidence="8">
    <location>
        <begin position="717"/>
        <end position="744"/>
    </location>
</feature>
<feature type="binding site" evidence="7">
    <location>
        <position position="199"/>
    </location>
    <ligand>
        <name>ATP</name>
        <dbReference type="ChEBI" id="CHEBI:30616"/>
    </ligand>
</feature>
<keyword evidence="6" id="KW-0143">Chaperone</keyword>
<dbReference type="InterPro" id="IPR001404">
    <property type="entry name" value="Hsp90_fam"/>
</dbReference>
<evidence type="ECO:0000313" key="11">
    <source>
        <dbReference type="Proteomes" id="UP000008076"/>
    </source>
</evidence>
<keyword evidence="10" id="KW-0346">Stress response</keyword>
<evidence type="ECO:0000256" key="1">
    <source>
        <dbReference type="ARBA" id="ARBA00004496"/>
    </source>
</evidence>
<accession>B0EAJ1</accession>
<dbReference type="Gene3D" id="3.30.565.10">
    <property type="entry name" value="Histidine kinase-like ATPase, C-terminal domain"/>
    <property type="match status" value="1"/>
</dbReference>
<feature type="binding site" evidence="7">
    <location>
        <position position="417"/>
    </location>
    <ligand>
        <name>ATP</name>
        <dbReference type="ChEBI" id="CHEBI:30616"/>
    </ligand>
</feature>
<dbReference type="Gene3D" id="1.20.120.790">
    <property type="entry name" value="Heat shock protein 90, C-terminal domain"/>
    <property type="match status" value="1"/>
</dbReference>
<dbReference type="FunFam" id="3.40.50.11260:FF:000001">
    <property type="entry name" value="Heat shock protein 90 alpha"/>
    <property type="match status" value="1"/>
</dbReference>
<dbReference type="GO" id="GO:0016887">
    <property type="term" value="F:ATP hydrolysis activity"/>
    <property type="evidence" value="ECO:0007669"/>
    <property type="project" value="InterPro"/>
</dbReference>
<dbReference type="eggNOG" id="KOG0019">
    <property type="taxonomic scope" value="Eukaryota"/>
</dbReference>
<dbReference type="InterPro" id="IPR020568">
    <property type="entry name" value="Ribosomal_Su5_D2-typ_SF"/>
</dbReference>
<dbReference type="CDD" id="cd16927">
    <property type="entry name" value="HATPase_Hsp90-like"/>
    <property type="match status" value="1"/>
</dbReference>
<keyword evidence="3" id="KW-0963">Cytoplasm</keyword>
<dbReference type="OMA" id="MRRMKEM"/>
<dbReference type="OrthoDB" id="28737at2759"/>
<dbReference type="FunFam" id="1.20.120.790:FF:000001">
    <property type="entry name" value="Heat shock protein 90 alpha"/>
    <property type="match status" value="1"/>
</dbReference>
<name>B0EAJ1_ENTDS</name>
<evidence type="ECO:0000256" key="2">
    <source>
        <dbReference type="ARBA" id="ARBA00008239"/>
    </source>
</evidence>
<dbReference type="PROSITE" id="PS00298">
    <property type="entry name" value="HSP90"/>
    <property type="match status" value="1"/>
</dbReference>
<dbReference type="InterPro" id="IPR003594">
    <property type="entry name" value="HATPase_dom"/>
</dbReference>
<dbReference type="InterPro" id="IPR036890">
    <property type="entry name" value="HATPase_C_sf"/>
</dbReference>
<dbReference type="Pfam" id="PF00183">
    <property type="entry name" value="HSP90"/>
    <property type="match status" value="1"/>
</dbReference>
<comment type="similarity">
    <text evidence="2">Belongs to the heat shock protein 90 family.</text>
</comment>
<feature type="binding site" evidence="7">
    <location>
        <position position="111"/>
    </location>
    <ligand>
        <name>ATP</name>
        <dbReference type="ChEBI" id="CHEBI:30616"/>
    </ligand>
</feature>